<reference evidence="1 2" key="1">
    <citation type="journal article" date="2019" name="Front. Microbiol.">
        <title>Ammonia Oxidation by the Arctic Terrestrial Thaumarchaeote Candidatus Nitrosocosmicus arcticus Is Stimulated by Increasing Temperatures.</title>
        <authorList>
            <person name="Alves R.J.E."/>
            <person name="Kerou M."/>
            <person name="Zappe A."/>
            <person name="Bittner R."/>
            <person name="Abby S.S."/>
            <person name="Schmidt H.A."/>
            <person name="Pfeifer K."/>
            <person name="Schleper C."/>
        </authorList>
    </citation>
    <scope>NUCLEOTIDE SEQUENCE [LARGE SCALE GENOMIC DNA]</scope>
    <source>
        <strain evidence="1 2">Kfb</strain>
    </source>
</reference>
<comment type="caution">
    <text evidence="1">The sequence shown here is derived from an EMBL/GenBank/DDBJ whole genome shotgun (WGS) entry which is preliminary data.</text>
</comment>
<evidence type="ECO:0000313" key="2">
    <source>
        <dbReference type="Proteomes" id="UP000315289"/>
    </source>
</evidence>
<dbReference type="Proteomes" id="UP000315289">
    <property type="component" value="Unassembled WGS sequence"/>
</dbReference>
<protein>
    <submittedName>
        <fullName evidence="1">Uncharacterized protein</fullName>
    </submittedName>
</protein>
<keyword evidence="2" id="KW-1185">Reference proteome</keyword>
<evidence type="ECO:0000313" key="1">
    <source>
        <dbReference type="EMBL" id="TVP40403.1"/>
    </source>
</evidence>
<accession>A0A557SUX3</accession>
<dbReference type="EMBL" id="VOAH01000008">
    <property type="protein sequence ID" value="TVP40403.1"/>
    <property type="molecule type" value="Genomic_DNA"/>
</dbReference>
<dbReference type="AlphaFoldDB" id="A0A557SUX3"/>
<sequence length="50" mass="6020">MTTSKKINLSSIFIYNGYVNDRFIFQLLSNKAKIVLKYYTCQIQYFRSEK</sequence>
<gene>
    <name evidence="1" type="ORF">NARC_80133</name>
</gene>
<proteinExistence type="predicted"/>
<organism evidence="1 2">
    <name type="scientific">Candidatus Nitrosocosmicus arcticus</name>
    <dbReference type="NCBI Taxonomy" id="2035267"/>
    <lineage>
        <taxon>Archaea</taxon>
        <taxon>Nitrososphaerota</taxon>
        <taxon>Nitrososphaeria</taxon>
        <taxon>Nitrososphaerales</taxon>
        <taxon>Nitrososphaeraceae</taxon>
        <taxon>Candidatus Nitrosocosmicus</taxon>
    </lineage>
</organism>
<name>A0A557SUX3_9ARCH</name>